<feature type="transmembrane region" description="Helical" evidence="1">
    <location>
        <begin position="46"/>
        <end position="65"/>
    </location>
</feature>
<feature type="transmembrane region" description="Helical" evidence="1">
    <location>
        <begin position="21"/>
        <end position="40"/>
    </location>
</feature>
<evidence type="ECO:0000256" key="1">
    <source>
        <dbReference type="SAM" id="Phobius"/>
    </source>
</evidence>
<reference evidence="3" key="1">
    <citation type="journal article" date="2019" name="Int. J. Syst. Evol. Microbiol.">
        <title>The Global Catalogue of Microorganisms (GCM) 10K type strain sequencing project: providing services to taxonomists for standard genome sequencing and annotation.</title>
        <authorList>
            <consortium name="The Broad Institute Genomics Platform"/>
            <consortium name="The Broad Institute Genome Sequencing Center for Infectious Disease"/>
            <person name="Wu L."/>
            <person name="Ma J."/>
        </authorList>
    </citation>
    <scope>NUCLEOTIDE SEQUENCE [LARGE SCALE GENOMIC DNA]</scope>
    <source>
        <strain evidence="3">CGMCC 1.6964</strain>
    </source>
</reference>
<keyword evidence="1" id="KW-1133">Transmembrane helix</keyword>
<dbReference type="Proteomes" id="UP000606653">
    <property type="component" value="Unassembled WGS sequence"/>
</dbReference>
<comment type="caution">
    <text evidence="2">The sequence shown here is derived from an EMBL/GenBank/DDBJ whole genome shotgun (WGS) entry which is preliminary data.</text>
</comment>
<proteinExistence type="predicted"/>
<evidence type="ECO:0000313" key="3">
    <source>
        <dbReference type="Proteomes" id="UP000606653"/>
    </source>
</evidence>
<keyword evidence="1" id="KW-0812">Transmembrane</keyword>
<keyword evidence="3" id="KW-1185">Reference proteome</keyword>
<protein>
    <submittedName>
        <fullName evidence="2">Uncharacterized protein</fullName>
    </submittedName>
</protein>
<dbReference type="RefSeq" id="WP_018977847.1">
    <property type="nucleotide sequence ID" value="NZ_BMLN01000005.1"/>
</dbReference>
<evidence type="ECO:0000313" key="2">
    <source>
        <dbReference type="EMBL" id="GGN99623.1"/>
    </source>
</evidence>
<name>A0ABQ2L1I1_9BACL</name>
<accession>A0ABQ2L1I1</accession>
<keyword evidence="1" id="KW-0472">Membrane</keyword>
<gene>
    <name evidence="2" type="ORF">GCM10010969_19860</name>
</gene>
<organism evidence="2 3">
    <name type="scientific">Saccharibacillus kuerlensis</name>
    <dbReference type="NCBI Taxonomy" id="459527"/>
    <lineage>
        <taxon>Bacteria</taxon>
        <taxon>Bacillati</taxon>
        <taxon>Bacillota</taxon>
        <taxon>Bacilli</taxon>
        <taxon>Bacillales</taxon>
        <taxon>Paenibacillaceae</taxon>
        <taxon>Saccharibacillus</taxon>
    </lineage>
</organism>
<dbReference type="EMBL" id="BMLN01000005">
    <property type="protein sequence ID" value="GGN99623.1"/>
    <property type="molecule type" value="Genomic_DNA"/>
</dbReference>
<sequence length="81" mass="9051">MMNAYEQISVKLEEKKRKMNRLRLLSVTVILLTAGVGAAVHNMVLFVVGIAAFVVMLFGFGLPTMRQISRLKKQLTELASE</sequence>